<keyword evidence="8 9" id="KW-0472">Membrane</keyword>
<dbReference type="InterPro" id="IPR000515">
    <property type="entry name" value="MetI-like"/>
</dbReference>
<keyword evidence="12" id="KW-1185">Reference proteome</keyword>
<keyword evidence="7 9" id="KW-1133">Transmembrane helix</keyword>
<dbReference type="EMBL" id="QYUK01000011">
    <property type="protein sequence ID" value="RJF87691.1"/>
    <property type="molecule type" value="Genomic_DNA"/>
</dbReference>
<dbReference type="PANTHER" id="PTHR30614">
    <property type="entry name" value="MEMBRANE COMPONENT OF AMINO ACID ABC TRANSPORTER"/>
    <property type="match status" value="1"/>
</dbReference>
<dbReference type="PROSITE" id="PS50928">
    <property type="entry name" value="ABC_TM1"/>
    <property type="match status" value="1"/>
</dbReference>
<dbReference type="InterPro" id="IPR010065">
    <property type="entry name" value="AA_ABC_transptr_permease_3TM"/>
</dbReference>
<dbReference type="GO" id="GO:0022857">
    <property type="term" value="F:transmembrane transporter activity"/>
    <property type="evidence" value="ECO:0007669"/>
    <property type="project" value="InterPro"/>
</dbReference>
<keyword evidence="5 9" id="KW-0812">Transmembrane</keyword>
<feature type="transmembrane region" description="Helical" evidence="9">
    <location>
        <begin position="251"/>
        <end position="275"/>
    </location>
</feature>
<evidence type="ECO:0000313" key="11">
    <source>
        <dbReference type="EMBL" id="RJF87691.1"/>
    </source>
</evidence>
<dbReference type="Proteomes" id="UP000284605">
    <property type="component" value="Unassembled WGS sequence"/>
</dbReference>
<feature type="transmembrane region" description="Helical" evidence="9">
    <location>
        <begin position="366"/>
        <end position="388"/>
    </location>
</feature>
<dbReference type="AlphaFoldDB" id="A0A418WCD1"/>
<evidence type="ECO:0000256" key="4">
    <source>
        <dbReference type="ARBA" id="ARBA00022475"/>
    </source>
</evidence>
<evidence type="ECO:0000256" key="6">
    <source>
        <dbReference type="ARBA" id="ARBA00022970"/>
    </source>
</evidence>
<evidence type="ECO:0000256" key="9">
    <source>
        <dbReference type="RuleBase" id="RU363032"/>
    </source>
</evidence>
<protein>
    <submittedName>
        <fullName evidence="11">Amino acid ABC transporter permease</fullName>
    </submittedName>
</protein>
<dbReference type="InterPro" id="IPR035906">
    <property type="entry name" value="MetI-like_sf"/>
</dbReference>
<keyword evidence="3 9" id="KW-0813">Transport</keyword>
<feature type="transmembrane region" description="Helical" evidence="9">
    <location>
        <begin position="186"/>
        <end position="207"/>
    </location>
</feature>
<evidence type="ECO:0000256" key="8">
    <source>
        <dbReference type="ARBA" id="ARBA00023136"/>
    </source>
</evidence>
<comment type="similarity">
    <text evidence="2">Belongs to the binding-protein-dependent transport system permease family. HisMQ subfamily.</text>
</comment>
<comment type="subcellular location">
    <subcellularLocation>
        <location evidence="1">Cell inner membrane</location>
        <topology evidence="1">Multi-pass membrane protein</topology>
    </subcellularLocation>
    <subcellularLocation>
        <location evidence="9">Cell membrane</location>
        <topology evidence="9">Multi-pass membrane protein</topology>
    </subcellularLocation>
</comment>
<evidence type="ECO:0000256" key="7">
    <source>
        <dbReference type="ARBA" id="ARBA00022989"/>
    </source>
</evidence>
<feature type="transmembrane region" description="Helical" evidence="9">
    <location>
        <begin position="21"/>
        <end position="44"/>
    </location>
</feature>
<feature type="transmembrane region" description="Helical" evidence="9">
    <location>
        <begin position="219"/>
        <end position="239"/>
    </location>
</feature>
<evidence type="ECO:0000256" key="2">
    <source>
        <dbReference type="ARBA" id="ARBA00010072"/>
    </source>
</evidence>
<comment type="caution">
    <text evidence="11">The sequence shown here is derived from an EMBL/GenBank/DDBJ whole genome shotgun (WGS) entry which is preliminary data.</text>
</comment>
<sequence length="397" mass="42932">MTSSSSRPAAKPSGVRPWRDPQVIAIVSQIVLLALVLGVGWYLFQNVQDNLRRQNVATGFDFLDRSASFDIVQNLISYDSGSTYGRMFLIAVLNTLLVSAIGIVLATLIGFIVGIARLSNNWLVAKVATVYVEVMRNVPLLLHIAFWYVSVLKALPVVRDSISIENTFYLNQRGITFPGPVLESAFLPFIIAVVLAFVAAIAVRIWAHKRHMDTGRSFPAFWTALGLIIGLPLLTYLFAGDPVSWEMPAKGTFNIAGGVTIIPELAALAIALSLYTASFIAEIVRAGIQSVGKGQSEAAHSLGIRHGTTLRLVVIPQALRVIIPPLTSQYLNLLKNSSLGAAIGYPELVAVMTGTVNSQTNQAVEAIALAMAVYLTVSLLISAGMNWYNARKALVER</sequence>
<evidence type="ECO:0000259" key="10">
    <source>
        <dbReference type="PROSITE" id="PS50928"/>
    </source>
</evidence>
<evidence type="ECO:0000256" key="5">
    <source>
        <dbReference type="ARBA" id="ARBA00022692"/>
    </source>
</evidence>
<gene>
    <name evidence="11" type="ORF">D3874_12220</name>
</gene>
<dbReference type="OrthoDB" id="9808531at2"/>
<dbReference type="Gene3D" id="1.10.3720.10">
    <property type="entry name" value="MetI-like"/>
    <property type="match status" value="2"/>
</dbReference>
<dbReference type="GO" id="GO:0043190">
    <property type="term" value="C:ATP-binding cassette (ABC) transporter complex"/>
    <property type="evidence" value="ECO:0007669"/>
    <property type="project" value="InterPro"/>
</dbReference>
<keyword evidence="4" id="KW-1003">Cell membrane</keyword>
<dbReference type="SUPFAM" id="SSF161098">
    <property type="entry name" value="MetI-like"/>
    <property type="match status" value="2"/>
</dbReference>
<evidence type="ECO:0000313" key="12">
    <source>
        <dbReference type="Proteomes" id="UP000284605"/>
    </source>
</evidence>
<dbReference type="NCBIfam" id="TIGR01726">
    <property type="entry name" value="HEQRo_perm_3TM"/>
    <property type="match status" value="1"/>
</dbReference>
<organism evidence="11 12">
    <name type="scientific">Oleomonas cavernae</name>
    <dbReference type="NCBI Taxonomy" id="2320859"/>
    <lineage>
        <taxon>Bacteria</taxon>
        <taxon>Pseudomonadati</taxon>
        <taxon>Pseudomonadota</taxon>
        <taxon>Alphaproteobacteria</taxon>
        <taxon>Acetobacterales</taxon>
        <taxon>Acetobacteraceae</taxon>
        <taxon>Oleomonas</taxon>
    </lineage>
</organism>
<evidence type="ECO:0000256" key="1">
    <source>
        <dbReference type="ARBA" id="ARBA00004429"/>
    </source>
</evidence>
<keyword evidence="6" id="KW-0029">Amino-acid transport</keyword>
<reference evidence="11 12" key="1">
    <citation type="submission" date="2018-09" db="EMBL/GenBank/DDBJ databases">
        <authorList>
            <person name="Zhu H."/>
        </authorList>
    </citation>
    <scope>NUCLEOTIDE SEQUENCE [LARGE SCALE GENOMIC DNA]</scope>
    <source>
        <strain evidence="11 12">K1W22B-8</strain>
    </source>
</reference>
<feature type="domain" description="ABC transmembrane type-1" evidence="10">
    <location>
        <begin position="92"/>
        <end position="382"/>
    </location>
</feature>
<evidence type="ECO:0000256" key="3">
    <source>
        <dbReference type="ARBA" id="ARBA00022448"/>
    </source>
</evidence>
<proteinExistence type="inferred from homology"/>
<dbReference type="Pfam" id="PF00528">
    <property type="entry name" value="BPD_transp_1"/>
    <property type="match status" value="1"/>
</dbReference>
<dbReference type="CDD" id="cd06261">
    <property type="entry name" value="TM_PBP2"/>
    <property type="match status" value="1"/>
</dbReference>
<dbReference type="PANTHER" id="PTHR30614:SF37">
    <property type="entry name" value="AMINO-ACID ABC TRANSPORTER PERMEASE PROTEIN YHDX-RELATED"/>
    <property type="match status" value="1"/>
</dbReference>
<dbReference type="GO" id="GO:0006865">
    <property type="term" value="P:amino acid transport"/>
    <property type="evidence" value="ECO:0007669"/>
    <property type="project" value="UniProtKB-KW"/>
</dbReference>
<accession>A0A418WCD1</accession>
<dbReference type="InterPro" id="IPR043429">
    <property type="entry name" value="ArtM/GltK/GlnP/TcyL/YhdX-like"/>
</dbReference>
<dbReference type="RefSeq" id="WP_119778327.1">
    <property type="nucleotide sequence ID" value="NZ_QYUK01000011.1"/>
</dbReference>
<feature type="transmembrane region" description="Helical" evidence="9">
    <location>
        <begin position="87"/>
        <end position="116"/>
    </location>
</feature>
<name>A0A418WCD1_9PROT</name>